<protein>
    <recommendedName>
        <fullName evidence="6">K Homology domain-containing protein</fullName>
    </recommendedName>
</protein>
<feature type="domain" description="K Homology" evidence="6">
    <location>
        <begin position="20"/>
        <end position="90"/>
    </location>
</feature>
<evidence type="ECO:0000259" key="6">
    <source>
        <dbReference type="SMART" id="SM00322"/>
    </source>
</evidence>
<dbReference type="InterPro" id="IPR004087">
    <property type="entry name" value="KH_dom"/>
</dbReference>
<evidence type="ECO:0000313" key="7">
    <source>
        <dbReference type="Ensembl" id="ENSCCRP00020091147.1"/>
    </source>
</evidence>
<evidence type="ECO:0000256" key="5">
    <source>
        <dbReference type="SAM" id="MobiDB-lite"/>
    </source>
</evidence>
<dbReference type="Proteomes" id="UP000694701">
    <property type="component" value="Unplaced"/>
</dbReference>
<evidence type="ECO:0000313" key="8">
    <source>
        <dbReference type="Proteomes" id="UP000694701"/>
    </source>
</evidence>
<name>A0A8C2J9I7_CYPCA</name>
<evidence type="ECO:0000256" key="4">
    <source>
        <dbReference type="PROSITE-ProRule" id="PRU00117"/>
    </source>
</evidence>
<feature type="region of interest" description="Disordered" evidence="5">
    <location>
        <begin position="1"/>
        <end position="20"/>
    </location>
</feature>
<dbReference type="InterPro" id="IPR015096">
    <property type="entry name" value="FUBP_C"/>
</dbReference>
<dbReference type="SUPFAM" id="SSF54791">
    <property type="entry name" value="Eukaryotic type KH-domain (KH-domain type I)"/>
    <property type="match status" value="4"/>
</dbReference>
<dbReference type="AlphaFoldDB" id="A0A8C2J9I7"/>
<dbReference type="Gene3D" id="3.30.1370.10">
    <property type="entry name" value="K Homology domain, type 1"/>
    <property type="match status" value="4"/>
</dbReference>
<keyword evidence="4" id="KW-0694">RNA-binding</keyword>
<dbReference type="Pfam" id="PF09005">
    <property type="entry name" value="FUBP_C"/>
    <property type="match status" value="2"/>
</dbReference>
<dbReference type="GO" id="GO:0005634">
    <property type="term" value="C:nucleus"/>
    <property type="evidence" value="ECO:0007669"/>
    <property type="project" value="UniProtKB-SubCell"/>
</dbReference>
<dbReference type="GO" id="GO:0006355">
    <property type="term" value="P:regulation of DNA-templated transcription"/>
    <property type="evidence" value="ECO:0007669"/>
    <property type="project" value="InterPro"/>
</dbReference>
<sequence>MLLSTPAFSSVMGGMGGPSRSLSEEFKVPDGMVGFIIGRGGEQISRIQQDSGCKIQIAPDSGGMPERSVTLTGSPDSIQAAKSLLTEIVEKGRPSPAFHHNDGPGMSVQEIMVPASKAGLVIGKGGETIKQLQERAGVKMVMIQEGPQNTGADKPLRISGDPFKVQQAKDMVMDLIRDQGFREQRGEYGSRAGGGESLDVPVPRFAVGIVIGRNGEMIKKIQNDTGVRIQFKPDDGSTPERIAQIMGPPDRAQHAADIMSDLLRSVQAGGPPGHGGRGRGRGQGNWNMGPPGGLQEFTFTVPTMKTGLIIGKGGETIKNISQQSGARIELQRNPPPNSDPNIKIFTVRGSPQQIDYARQLVEEKIGVTHMDRAFSETLDLFVQSAPPSQVEDFLQPLKEWFSISQIVPFLTGDPQAPGQSGQADYTKAWEEYYKKLGQAAPQATAAAAASQPGGQPDYSAAWAEYYRQQAAYYGQGTPQAMGAAPQAQQVLPLKHSALCLLRSSLGRYACV</sequence>
<feature type="domain" description="K Homology" evidence="6">
    <location>
        <begin position="105"/>
        <end position="177"/>
    </location>
</feature>
<dbReference type="GO" id="GO:0003723">
    <property type="term" value="F:RNA binding"/>
    <property type="evidence" value="ECO:0007669"/>
    <property type="project" value="UniProtKB-UniRule"/>
</dbReference>
<dbReference type="InterPro" id="IPR048252">
    <property type="entry name" value="KH-I_FUBP1_dom4"/>
</dbReference>
<dbReference type="InterPro" id="IPR004088">
    <property type="entry name" value="KH_dom_type_1"/>
</dbReference>
<keyword evidence="2" id="KW-0677">Repeat</keyword>
<evidence type="ECO:0000256" key="2">
    <source>
        <dbReference type="ARBA" id="ARBA00022737"/>
    </source>
</evidence>
<dbReference type="PROSITE" id="PS50084">
    <property type="entry name" value="KH_TYPE_1"/>
    <property type="match status" value="4"/>
</dbReference>
<dbReference type="FunFam" id="3.30.1370.10:FF:000008">
    <property type="entry name" value="far upstream element-binding protein 1 isoform X1"/>
    <property type="match status" value="1"/>
</dbReference>
<dbReference type="CDD" id="cd22487">
    <property type="entry name" value="KH-I_FUBP1_rpt4"/>
    <property type="match status" value="1"/>
</dbReference>
<evidence type="ECO:0000256" key="1">
    <source>
        <dbReference type="ARBA" id="ARBA00004123"/>
    </source>
</evidence>
<dbReference type="FunFam" id="3.30.1370.10:FF:000007">
    <property type="entry name" value="far upstream element-binding protein 1 isoform X1"/>
    <property type="match status" value="1"/>
</dbReference>
<dbReference type="CDD" id="cd22484">
    <property type="entry name" value="KH-I_FUBP1_rpt3"/>
    <property type="match status" value="1"/>
</dbReference>
<dbReference type="PANTHER" id="PTHR10288">
    <property type="entry name" value="KH DOMAIN CONTAINING RNA BINDING PROTEIN"/>
    <property type="match status" value="1"/>
</dbReference>
<feature type="domain" description="K Homology" evidence="6">
    <location>
        <begin position="194"/>
        <end position="264"/>
    </location>
</feature>
<gene>
    <name evidence="7" type="primary">LOC109045445</name>
</gene>
<dbReference type="InterPro" id="IPR048250">
    <property type="entry name" value="KH-I_FUBP1_dom2"/>
</dbReference>
<dbReference type="Pfam" id="PF00013">
    <property type="entry name" value="KH_1"/>
    <property type="match status" value="4"/>
</dbReference>
<proteinExistence type="predicted"/>
<reference evidence="7" key="1">
    <citation type="submission" date="2025-08" db="UniProtKB">
        <authorList>
            <consortium name="Ensembl"/>
        </authorList>
    </citation>
    <scope>IDENTIFICATION</scope>
</reference>
<evidence type="ECO:0000256" key="3">
    <source>
        <dbReference type="ARBA" id="ARBA00023242"/>
    </source>
</evidence>
<accession>A0A8C2J9I7</accession>
<dbReference type="InterPro" id="IPR048251">
    <property type="entry name" value="KH-I_FUBP1_dom3"/>
</dbReference>
<keyword evidence="3" id="KW-0539">Nucleus</keyword>
<dbReference type="InterPro" id="IPR036612">
    <property type="entry name" value="KH_dom_type_1_sf"/>
</dbReference>
<comment type="subcellular location">
    <subcellularLocation>
        <location evidence="1">Nucleus</location>
    </subcellularLocation>
</comment>
<dbReference type="Ensembl" id="ENSCCRT00020099611.1">
    <property type="protein sequence ID" value="ENSCCRP00020091147.1"/>
    <property type="gene ID" value="ENSCCRG00020041648.1"/>
</dbReference>
<dbReference type="CDD" id="cd22481">
    <property type="entry name" value="KH-I_FUBP1_rpt2"/>
    <property type="match status" value="1"/>
</dbReference>
<dbReference type="SMART" id="SM00322">
    <property type="entry name" value="KH"/>
    <property type="match status" value="4"/>
</dbReference>
<feature type="domain" description="K Homology" evidence="6">
    <location>
        <begin position="293"/>
        <end position="366"/>
    </location>
</feature>
<organism evidence="7 8">
    <name type="scientific">Cyprinus carpio</name>
    <name type="common">Common carp</name>
    <dbReference type="NCBI Taxonomy" id="7962"/>
    <lineage>
        <taxon>Eukaryota</taxon>
        <taxon>Metazoa</taxon>
        <taxon>Chordata</taxon>
        <taxon>Craniata</taxon>
        <taxon>Vertebrata</taxon>
        <taxon>Euteleostomi</taxon>
        <taxon>Actinopterygii</taxon>
        <taxon>Neopterygii</taxon>
        <taxon>Teleostei</taxon>
        <taxon>Ostariophysi</taxon>
        <taxon>Cypriniformes</taxon>
        <taxon>Cyprinidae</taxon>
        <taxon>Cyprininae</taxon>
        <taxon>Cyprinus</taxon>
    </lineage>
</organism>